<reference evidence="3" key="1">
    <citation type="journal article" date="2023" name="IScience">
        <title>Live-bearing cockroach genome reveals convergent evolutionary mechanisms linked to viviparity in insects and beyond.</title>
        <authorList>
            <person name="Fouks B."/>
            <person name="Harrison M.C."/>
            <person name="Mikhailova A.A."/>
            <person name="Marchal E."/>
            <person name="English S."/>
            <person name="Carruthers M."/>
            <person name="Jennings E.C."/>
            <person name="Chiamaka E.L."/>
            <person name="Frigard R.A."/>
            <person name="Pippel M."/>
            <person name="Attardo G.M."/>
            <person name="Benoit J.B."/>
            <person name="Bornberg-Bauer E."/>
            <person name="Tobe S.S."/>
        </authorList>
    </citation>
    <scope>NUCLEOTIDE SEQUENCE</scope>
    <source>
        <strain evidence="3">Stay&amp;Tobe</strain>
    </source>
</reference>
<gene>
    <name evidence="3" type="ORF">L9F63_002609</name>
</gene>
<keyword evidence="2" id="KW-1133">Transmembrane helix</keyword>
<evidence type="ECO:0000256" key="2">
    <source>
        <dbReference type="SAM" id="Phobius"/>
    </source>
</evidence>
<dbReference type="AlphaFoldDB" id="A0AAD7ZRI4"/>
<feature type="transmembrane region" description="Helical" evidence="2">
    <location>
        <begin position="220"/>
        <end position="243"/>
    </location>
</feature>
<comment type="caution">
    <text evidence="3">The sequence shown here is derived from an EMBL/GenBank/DDBJ whole genome shotgun (WGS) entry which is preliminary data.</text>
</comment>
<proteinExistence type="predicted"/>
<dbReference type="EMBL" id="JASPKZ010007259">
    <property type="protein sequence ID" value="KAJ9585579.1"/>
    <property type="molecule type" value="Genomic_DNA"/>
</dbReference>
<protein>
    <submittedName>
        <fullName evidence="3">Uncharacterized protein</fullName>
    </submittedName>
</protein>
<feature type="region of interest" description="Disordered" evidence="1">
    <location>
        <begin position="118"/>
        <end position="159"/>
    </location>
</feature>
<keyword evidence="4" id="KW-1185">Reference proteome</keyword>
<feature type="non-terminal residue" evidence="3">
    <location>
        <position position="1"/>
    </location>
</feature>
<evidence type="ECO:0000313" key="3">
    <source>
        <dbReference type="EMBL" id="KAJ9585579.1"/>
    </source>
</evidence>
<accession>A0AAD7ZRI4</accession>
<sequence>SGVVVHDVLVVDAYSPLLSRVLSQVDFKRCCKARKKFRRLLHVSFPFVLSDVPQVLALHASGNYQIVLCVARIKANVDPSSLDSKSLSVLAHHKDSKSARGHMKGLVRETIAGRTDLDGVQTPAKGQLPTTGIQKDELSGNISSSDRPPTRPHTGDSHSYQVAPILITPQIVRGESLILSGVVDSLLRYDSSQRRGDESISRISVRMHSRLSMLSFDKSLFLVIFGVYRSLFLLKCFLFMVSAVRKKNIPGNVLFRFVTLVVCFPRLNPHGNFKVSL</sequence>
<evidence type="ECO:0000256" key="1">
    <source>
        <dbReference type="SAM" id="MobiDB-lite"/>
    </source>
</evidence>
<feature type="non-terminal residue" evidence="3">
    <location>
        <position position="277"/>
    </location>
</feature>
<organism evidence="3 4">
    <name type="scientific">Diploptera punctata</name>
    <name type="common">Pacific beetle cockroach</name>
    <dbReference type="NCBI Taxonomy" id="6984"/>
    <lineage>
        <taxon>Eukaryota</taxon>
        <taxon>Metazoa</taxon>
        <taxon>Ecdysozoa</taxon>
        <taxon>Arthropoda</taxon>
        <taxon>Hexapoda</taxon>
        <taxon>Insecta</taxon>
        <taxon>Pterygota</taxon>
        <taxon>Neoptera</taxon>
        <taxon>Polyneoptera</taxon>
        <taxon>Dictyoptera</taxon>
        <taxon>Blattodea</taxon>
        <taxon>Blaberoidea</taxon>
        <taxon>Blaberidae</taxon>
        <taxon>Diplopterinae</taxon>
        <taxon>Diploptera</taxon>
    </lineage>
</organism>
<keyword evidence="2" id="KW-0472">Membrane</keyword>
<dbReference type="Proteomes" id="UP001233999">
    <property type="component" value="Unassembled WGS sequence"/>
</dbReference>
<reference evidence="3" key="2">
    <citation type="submission" date="2023-05" db="EMBL/GenBank/DDBJ databases">
        <authorList>
            <person name="Fouks B."/>
        </authorList>
    </citation>
    <scope>NUCLEOTIDE SEQUENCE</scope>
    <source>
        <strain evidence="3">Stay&amp;Tobe</strain>
        <tissue evidence="3">Testes</tissue>
    </source>
</reference>
<evidence type="ECO:0000313" key="4">
    <source>
        <dbReference type="Proteomes" id="UP001233999"/>
    </source>
</evidence>
<keyword evidence="2" id="KW-0812">Transmembrane</keyword>
<name>A0AAD7ZRI4_DIPPU</name>